<dbReference type="EMBL" id="JASBWU010000016">
    <property type="protein sequence ID" value="KAJ9115437.1"/>
    <property type="molecule type" value="Genomic_DNA"/>
</dbReference>
<gene>
    <name evidence="1" type="ORF">QFC22_005194</name>
</gene>
<sequence length="270" mass="29792">MPGVVYECDRTPLQALLPEGYEIDAATEQPTVLFEVMNLRNLPWLAGRGGHSCACSKLVADLLNFVRIGYNTWGVYVNDVVCKISAEPVKASYLLVLFENMSDPIVTGREELGFPKVWAELPDPITRDGHLVHTASWLGTEFMRLSVPDVQERPMGESPSMSARPYTMPSVEGLLHHRYVPAVGEPGKHDASYPIFVPGAGSKNPPITKYSAPTRSIQECKLQITRHPWEKLPTIHNIVNGLASLKLGRVREFAHQDIAGAGDVSGVRRL</sequence>
<comment type="caution">
    <text evidence="1">The sequence shown here is derived from an EMBL/GenBank/DDBJ whole genome shotgun (WGS) entry which is preliminary data.</text>
</comment>
<name>A0ACC2WWM6_9TREE</name>
<keyword evidence="2" id="KW-1185">Reference proteome</keyword>
<accession>A0ACC2WWM6</accession>
<proteinExistence type="predicted"/>
<evidence type="ECO:0000313" key="1">
    <source>
        <dbReference type="EMBL" id="KAJ9115437.1"/>
    </source>
</evidence>
<dbReference type="Proteomes" id="UP001243375">
    <property type="component" value="Unassembled WGS sequence"/>
</dbReference>
<reference evidence="1" key="1">
    <citation type="submission" date="2023-04" db="EMBL/GenBank/DDBJ databases">
        <title>Draft Genome sequencing of Naganishia species isolated from polar environments using Oxford Nanopore Technology.</title>
        <authorList>
            <person name="Leo P."/>
            <person name="Venkateswaran K."/>
        </authorList>
    </citation>
    <scope>NUCLEOTIDE SEQUENCE</scope>
    <source>
        <strain evidence="1">MNA-CCFEE 5425</strain>
    </source>
</reference>
<evidence type="ECO:0000313" key="2">
    <source>
        <dbReference type="Proteomes" id="UP001243375"/>
    </source>
</evidence>
<protein>
    <submittedName>
        <fullName evidence="1">Uncharacterized protein</fullName>
    </submittedName>
</protein>
<organism evidence="1 2">
    <name type="scientific">Naganishia vaughanmartiniae</name>
    <dbReference type="NCBI Taxonomy" id="1424756"/>
    <lineage>
        <taxon>Eukaryota</taxon>
        <taxon>Fungi</taxon>
        <taxon>Dikarya</taxon>
        <taxon>Basidiomycota</taxon>
        <taxon>Agaricomycotina</taxon>
        <taxon>Tremellomycetes</taxon>
        <taxon>Filobasidiales</taxon>
        <taxon>Filobasidiaceae</taxon>
        <taxon>Naganishia</taxon>
    </lineage>
</organism>